<comment type="subcellular location">
    <subcellularLocation>
        <location evidence="1">Membrane</location>
        <topology evidence="1">Multi-pass membrane protein</topology>
    </subcellularLocation>
</comment>
<dbReference type="InterPro" id="IPR022764">
    <property type="entry name" value="Peptidase_S54_rhomboid_dom"/>
</dbReference>
<evidence type="ECO:0000256" key="4">
    <source>
        <dbReference type="ARBA" id="ARBA00022801"/>
    </source>
</evidence>
<dbReference type="PANTHER" id="PTHR43731:SF14">
    <property type="entry name" value="PRESENILIN-ASSOCIATED RHOMBOID-LIKE PROTEIN, MITOCHONDRIAL"/>
    <property type="match status" value="1"/>
</dbReference>
<reference evidence="9" key="1">
    <citation type="submission" date="2022-03" db="EMBL/GenBank/DDBJ databases">
        <title>Fererhizobium litorale gen. nov., sp. nov., isolated from sandy sediments of the Sea of Japan seashore.</title>
        <authorList>
            <person name="Romanenko L."/>
            <person name="Kurilenko V."/>
            <person name="Otstavnykh N."/>
            <person name="Svetashev V."/>
            <person name="Tekutyeva L."/>
            <person name="Isaeva M."/>
            <person name="Mikhailov V."/>
        </authorList>
    </citation>
    <scope>NUCLEOTIDE SEQUENCE</scope>
    <source>
        <strain evidence="9">KMM 9576</strain>
    </source>
</reference>
<accession>A0AAE3QJB5</accession>
<keyword evidence="10" id="KW-1185">Reference proteome</keyword>
<keyword evidence="5 7" id="KW-1133">Transmembrane helix</keyword>
<keyword evidence="9" id="KW-0645">Protease</keyword>
<sequence length="300" mass="33012">MAIVDHTSREAAVSPARTFFGHGDKPKGSMAVRYAGRLFFLWTVLYCCGSAIERGDLVMEDQSRPEPPSYREALPRPNPPAFNLPTSLLVSLLLIWGIFGIEAFLLPDWLAEQVILTFAFIPVRYVYPLSEQGFEWLWTPVTYSLLHGGLEHIAFNSLWLAAFGAPVVRRIGTKRFIVFWILSAAASAGLYVCFHWGEASLMVGASGVISALMGAACRFAFPPRGQDTRRDAHLYPRLSILGAFQSRMVVVFTAAWLFGNLLFVFGIPIVDAGAGGIAWEAHIGGFLFGFLLFGAFDPGK</sequence>
<dbReference type="InterPro" id="IPR050925">
    <property type="entry name" value="Rhomboid_protease_S54"/>
</dbReference>
<dbReference type="GO" id="GO:0004252">
    <property type="term" value="F:serine-type endopeptidase activity"/>
    <property type="evidence" value="ECO:0007669"/>
    <property type="project" value="InterPro"/>
</dbReference>
<evidence type="ECO:0000256" key="2">
    <source>
        <dbReference type="ARBA" id="ARBA00009045"/>
    </source>
</evidence>
<feature type="transmembrane region" description="Helical" evidence="7">
    <location>
        <begin position="34"/>
        <end position="52"/>
    </location>
</feature>
<evidence type="ECO:0000313" key="10">
    <source>
        <dbReference type="Proteomes" id="UP001161580"/>
    </source>
</evidence>
<keyword evidence="3 7" id="KW-0812">Transmembrane</keyword>
<protein>
    <submittedName>
        <fullName evidence="9">Rhomboid family intramembrane serine protease</fullName>
    </submittedName>
</protein>
<proteinExistence type="inferred from homology"/>
<comment type="caution">
    <text evidence="9">The sequence shown here is derived from an EMBL/GenBank/DDBJ whole genome shotgun (WGS) entry which is preliminary data.</text>
</comment>
<dbReference type="GO" id="GO:0016020">
    <property type="term" value="C:membrane"/>
    <property type="evidence" value="ECO:0007669"/>
    <property type="project" value="UniProtKB-SubCell"/>
</dbReference>
<dbReference type="SUPFAM" id="SSF144091">
    <property type="entry name" value="Rhomboid-like"/>
    <property type="match status" value="1"/>
</dbReference>
<evidence type="ECO:0000259" key="8">
    <source>
        <dbReference type="Pfam" id="PF01694"/>
    </source>
</evidence>
<dbReference type="AlphaFoldDB" id="A0AAE3QJB5"/>
<dbReference type="Pfam" id="PF01694">
    <property type="entry name" value="Rhomboid"/>
    <property type="match status" value="1"/>
</dbReference>
<dbReference type="PANTHER" id="PTHR43731">
    <property type="entry name" value="RHOMBOID PROTEASE"/>
    <property type="match status" value="1"/>
</dbReference>
<feature type="transmembrane region" description="Helical" evidence="7">
    <location>
        <begin position="84"/>
        <end position="106"/>
    </location>
</feature>
<evidence type="ECO:0000313" key="9">
    <source>
        <dbReference type="EMBL" id="MDI7924471.1"/>
    </source>
</evidence>
<evidence type="ECO:0000256" key="1">
    <source>
        <dbReference type="ARBA" id="ARBA00004141"/>
    </source>
</evidence>
<dbReference type="Proteomes" id="UP001161580">
    <property type="component" value="Unassembled WGS sequence"/>
</dbReference>
<feature type="transmembrane region" description="Helical" evidence="7">
    <location>
        <begin position="276"/>
        <end position="296"/>
    </location>
</feature>
<keyword evidence="6 7" id="KW-0472">Membrane</keyword>
<organism evidence="9 10">
    <name type="scientific">Ferirhizobium litorale</name>
    <dbReference type="NCBI Taxonomy" id="2927786"/>
    <lineage>
        <taxon>Bacteria</taxon>
        <taxon>Pseudomonadati</taxon>
        <taxon>Pseudomonadota</taxon>
        <taxon>Alphaproteobacteria</taxon>
        <taxon>Hyphomicrobiales</taxon>
        <taxon>Rhizobiaceae</taxon>
        <taxon>Ferirhizobium</taxon>
    </lineage>
</organism>
<dbReference type="RefSeq" id="WP_311788381.1">
    <property type="nucleotide sequence ID" value="NZ_JALDYY010000015.1"/>
</dbReference>
<feature type="transmembrane region" description="Helical" evidence="7">
    <location>
        <begin position="249"/>
        <end position="270"/>
    </location>
</feature>
<feature type="transmembrane region" description="Helical" evidence="7">
    <location>
        <begin position="176"/>
        <end position="197"/>
    </location>
</feature>
<comment type="similarity">
    <text evidence="2">Belongs to the peptidase S54 family.</text>
</comment>
<feature type="domain" description="Peptidase S54 rhomboid" evidence="8">
    <location>
        <begin position="137"/>
        <end position="292"/>
    </location>
</feature>
<dbReference type="EMBL" id="JALDYZ010000015">
    <property type="protein sequence ID" value="MDI7924471.1"/>
    <property type="molecule type" value="Genomic_DNA"/>
</dbReference>
<dbReference type="InterPro" id="IPR035952">
    <property type="entry name" value="Rhomboid-like_sf"/>
</dbReference>
<dbReference type="GO" id="GO:0006508">
    <property type="term" value="P:proteolysis"/>
    <property type="evidence" value="ECO:0007669"/>
    <property type="project" value="UniProtKB-KW"/>
</dbReference>
<name>A0AAE3QJB5_9HYPH</name>
<keyword evidence="4" id="KW-0378">Hydrolase</keyword>
<gene>
    <name evidence="9" type="ORF">MRS75_20615</name>
</gene>
<evidence type="ECO:0000256" key="5">
    <source>
        <dbReference type="ARBA" id="ARBA00022989"/>
    </source>
</evidence>
<evidence type="ECO:0000256" key="3">
    <source>
        <dbReference type="ARBA" id="ARBA00022692"/>
    </source>
</evidence>
<evidence type="ECO:0000256" key="6">
    <source>
        <dbReference type="ARBA" id="ARBA00023136"/>
    </source>
</evidence>
<dbReference type="Gene3D" id="1.20.1540.10">
    <property type="entry name" value="Rhomboid-like"/>
    <property type="match status" value="1"/>
</dbReference>
<feature type="transmembrane region" description="Helical" evidence="7">
    <location>
        <begin position="203"/>
        <end position="221"/>
    </location>
</feature>
<evidence type="ECO:0000256" key="7">
    <source>
        <dbReference type="SAM" id="Phobius"/>
    </source>
</evidence>